<evidence type="ECO:0000256" key="1">
    <source>
        <dbReference type="SAM" id="Phobius"/>
    </source>
</evidence>
<dbReference type="AlphaFoldDB" id="A0A1A6A560"/>
<dbReference type="EMBL" id="KI894031">
    <property type="protein sequence ID" value="OBR85186.1"/>
    <property type="molecule type" value="Genomic_DNA"/>
</dbReference>
<name>A0A1A6A560_9TREE</name>
<keyword evidence="1" id="KW-1133">Transmembrane helix</keyword>
<feature type="transmembrane region" description="Helical" evidence="1">
    <location>
        <begin position="24"/>
        <end position="45"/>
    </location>
</feature>
<sequence>MLEYLPGVSLPADGSICLASWLDIMVKGTIAILVMNLFTLIYLTAREGVLIHRARRDKAQEQEEVTKAEEKLGIL</sequence>
<evidence type="ECO:0000313" key="4">
    <source>
        <dbReference type="Proteomes" id="UP000078595"/>
    </source>
</evidence>
<keyword evidence="4" id="KW-1185">Reference proteome</keyword>
<evidence type="ECO:0000313" key="2">
    <source>
        <dbReference type="EMBL" id="OBR85186.1"/>
    </source>
</evidence>
<dbReference type="RefSeq" id="XP_018263028.1">
    <property type="nucleotide sequence ID" value="XM_018407817.1"/>
</dbReference>
<keyword evidence="1" id="KW-0812">Transmembrane</keyword>
<dbReference type="KEGG" id="kdj:28968217"/>
<reference evidence="2" key="1">
    <citation type="submission" date="2013-07" db="EMBL/GenBank/DDBJ databases">
        <title>The Genome Sequence of Cryptococcus dejecticola CBS10117.</title>
        <authorList>
            <consortium name="The Broad Institute Genome Sequencing Platform"/>
            <person name="Cuomo C."/>
            <person name="Litvintseva A."/>
            <person name="Chen Y."/>
            <person name="Heitman J."/>
            <person name="Sun S."/>
            <person name="Springer D."/>
            <person name="Dromer F."/>
            <person name="Young S.K."/>
            <person name="Zeng Q."/>
            <person name="Gargeya S."/>
            <person name="Fitzgerald M."/>
            <person name="Abouelleil A."/>
            <person name="Alvarado L."/>
            <person name="Berlin A.M."/>
            <person name="Chapman S.B."/>
            <person name="Dewar J."/>
            <person name="Goldberg J."/>
            <person name="Griggs A."/>
            <person name="Gujja S."/>
            <person name="Hansen M."/>
            <person name="Howarth C."/>
            <person name="Imamovic A."/>
            <person name="Larimer J."/>
            <person name="McCowan C."/>
            <person name="Murphy C."/>
            <person name="Pearson M."/>
            <person name="Priest M."/>
            <person name="Roberts A."/>
            <person name="Saif S."/>
            <person name="Shea T."/>
            <person name="Sykes S."/>
            <person name="Wortman J."/>
            <person name="Nusbaum C."/>
            <person name="Birren B."/>
        </authorList>
    </citation>
    <scope>NUCLEOTIDE SEQUENCE [LARGE SCALE GENOMIC DNA]</scope>
    <source>
        <strain evidence="2">CBS 10117</strain>
    </source>
</reference>
<dbReference type="Proteomes" id="UP000078595">
    <property type="component" value="Chromosome 5"/>
</dbReference>
<dbReference type="VEuPathDB" id="FungiDB:I303_04518"/>
<proteinExistence type="predicted"/>
<dbReference type="EMBL" id="CP144534">
    <property type="protein sequence ID" value="WWC61918.1"/>
    <property type="molecule type" value="Genomic_DNA"/>
</dbReference>
<reference evidence="3" key="3">
    <citation type="submission" date="2024-02" db="EMBL/GenBank/DDBJ databases">
        <title>Comparative genomics of Cryptococcus and Kwoniella reveals pathogenesis evolution and contrasting modes of karyotype evolution via chromosome fusion or intercentromeric recombination.</title>
        <authorList>
            <person name="Coelho M.A."/>
            <person name="David-Palma M."/>
            <person name="Shea T."/>
            <person name="Bowers K."/>
            <person name="McGinley-Smith S."/>
            <person name="Mohammad A.W."/>
            <person name="Gnirke A."/>
            <person name="Yurkov A.M."/>
            <person name="Nowrousian M."/>
            <person name="Sun S."/>
            <person name="Cuomo C.A."/>
            <person name="Heitman J."/>
        </authorList>
    </citation>
    <scope>NUCLEOTIDE SEQUENCE</scope>
    <source>
        <strain evidence="3">CBS 10117</strain>
    </source>
</reference>
<keyword evidence="1" id="KW-0472">Membrane</keyword>
<reference evidence="3" key="2">
    <citation type="submission" date="2013-07" db="EMBL/GenBank/DDBJ databases">
        <authorList>
            <consortium name="The Broad Institute Genome Sequencing Platform"/>
            <person name="Cuomo C."/>
            <person name="Litvintseva A."/>
            <person name="Chen Y."/>
            <person name="Heitman J."/>
            <person name="Sun S."/>
            <person name="Springer D."/>
            <person name="Dromer F."/>
            <person name="Young S.K."/>
            <person name="Zeng Q."/>
            <person name="Gargeya S."/>
            <person name="Fitzgerald M."/>
            <person name="Abouelleil A."/>
            <person name="Alvarado L."/>
            <person name="Berlin A.M."/>
            <person name="Chapman S.B."/>
            <person name="Dewar J."/>
            <person name="Goldberg J."/>
            <person name="Griggs A."/>
            <person name="Gujja S."/>
            <person name="Hansen M."/>
            <person name="Howarth C."/>
            <person name="Imamovic A."/>
            <person name="Larimer J."/>
            <person name="McCowan C."/>
            <person name="Murphy C."/>
            <person name="Pearson M."/>
            <person name="Priest M."/>
            <person name="Roberts A."/>
            <person name="Saif S."/>
            <person name="Shea T."/>
            <person name="Sykes S."/>
            <person name="Wortman J."/>
            <person name="Nusbaum C."/>
            <person name="Birren B."/>
        </authorList>
    </citation>
    <scope>NUCLEOTIDE SEQUENCE</scope>
    <source>
        <strain evidence="3">CBS 10117</strain>
    </source>
</reference>
<organism evidence="2">
    <name type="scientific">Kwoniella dejecticola CBS 10117</name>
    <dbReference type="NCBI Taxonomy" id="1296121"/>
    <lineage>
        <taxon>Eukaryota</taxon>
        <taxon>Fungi</taxon>
        <taxon>Dikarya</taxon>
        <taxon>Basidiomycota</taxon>
        <taxon>Agaricomycotina</taxon>
        <taxon>Tremellomycetes</taxon>
        <taxon>Tremellales</taxon>
        <taxon>Cryptococcaceae</taxon>
        <taxon>Kwoniella</taxon>
    </lineage>
</organism>
<protein>
    <submittedName>
        <fullName evidence="2">Uncharacterized protein</fullName>
    </submittedName>
</protein>
<dbReference type="GeneID" id="28968217"/>
<accession>A0A1A6A560</accession>
<evidence type="ECO:0000313" key="3">
    <source>
        <dbReference type="EMBL" id="WWC61918.1"/>
    </source>
</evidence>
<gene>
    <name evidence="2" type="ORF">I303_04518</name>
    <name evidence="3" type="ORF">I303_104504</name>
</gene>